<sequence>MIPADGGGVSTAAAADLKVGAGVLQTFKQRVDKILRDFEGSDGSSSKVGHHTFTQDAVTSAVSFYEAVSLHKEYETIHGRITELSKMLALQIEAMGIASHGAEVGFDNLEEDQRRRFWAIQTKIDLEAEASADRREQSGQPARPRGDDKHVDVKGNL</sequence>
<dbReference type="Proteomes" id="UP001352223">
    <property type="component" value="Unassembled WGS sequence"/>
</dbReference>
<dbReference type="EMBL" id="JAOZYB010000131">
    <property type="protein sequence ID" value="MEB3962208.1"/>
    <property type="molecule type" value="Genomic_DNA"/>
</dbReference>
<evidence type="ECO:0000313" key="2">
    <source>
        <dbReference type="EMBL" id="MEB3962208.1"/>
    </source>
</evidence>
<comment type="caution">
    <text evidence="2">The sequence shown here is derived from an EMBL/GenBank/DDBJ whole genome shotgun (WGS) entry which is preliminary data.</text>
</comment>
<accession>A0ABU6CBY2</accession>
<keyword evidence="3" id="KW-1185">Reference proteome</keyword>
<name>A0ABU6CBY2_9ACTN</name>
<evidence type="ECO:0000313" key="3">
    <source>
        <dbReference type="Proteomes" id="UP001352223"/>
    </source>
</evidence>
<protein>
    <submittedName>
        <fullName evidence="2">Uncharacterized protein</fullName>
    </submittedName>
</protein>
<gene>
    <name evidence="2" type="ORF">OKJ48_18405</name>
</gene>
<proteinExistence type="predicted"/>
<evidence type="ECO:0000256" key="1">
    <source>
        <dbReference type="SAM" id="MobiDB-lite"/>
    </source>
</evidence>
<feature type="compositionally biased region" description="Basic and acidic residues" evidence="1">
    <location>
        <begin position="144"/>
        <end position="157"/>
    </location>
</feature>
<feature type="region of interest" description="Disordered" evidence="1">
    <location>
        <begin position="129"/>
        <end position="157"/>
    </location>
</feature>
<dbReference type="RefSeq" id="WP_324769675.1">
    <property type="nucleotide sequence ID" value="NZ_BAAATS010000019.1"/>
</dbReference>
<reference evidence="2 3" key="1">
    <citation type="submission" date="2022-10" db="EMBL/GenBank/DDBJ databases">
        <authorList>
            <person name="Xie J."/>
            <person name="Shen N."/>
        </authorList>
    </citation>
    <scope>NUCLEOTIDE SEQUENCE [LARGE SCALE GENOMIC DNA]</scope>
    <source>
        <strain evidence="2 3">DSM 41681</strain>
    </source>
</reference>
<organism evidence="2 3">
    <name type="scientific">Streptomyces kunmingensis</name>
    <dbReference type="NCBI Taxonomy" id="68225"/>
    <lineage>
        <taxon>Bacteria</taxon>
        <taxon>Bacillati</taxon>
        <taxon>Actinomycetota</taxon>
        <taxon>Actinomycetes</taxon>
        <taxon>Kitasatosporales</taxon>
        <taxon>Streptomycetaceae</taxon>
        <taxon>Streptomyces</taxon>
    </lineage>
</organism>